<dbReference type="Proteomes" id="UP000013827">
    <property type="component" value="Unassembled WGS sequence"/>
</dbReference>
<feature type="region of interest" description="Disordered" evidence="1">
    <location>
        <begin position="89"/>
        <end position="198"/>
    </location>
</feature>
<feature type="compositionally biased region" description="Low complexity" evidence="1">
    <location>
        <begin position="167"/>
        <end position="189"/>
    </location>
</feature>
<evidence type="ECO:0000313" key="3">
    <source>
        <dbReference type="Proteomes" id="UP000013827"/>
    </source>
</evidence>
<feature type="region of interest" description="Disordered" evidence="1">
    <location>
        <begin position="247"/>
        <end position="280"/>
    </location>
</feature>
<dbReference type="EnsemblProtists" id="EOD05935">
    <property type="protein sequence ID" value="EOD05935"/>
    <property type="gene ID" value="EMIHUDRAFT_219642"/>
</dbReference>
<evidence type="ECO:0000313" key="2">
    <source>
        <dbReference type="EnsemblProtists" id="EOD05935"/>
    </source>
</evidence>
<dbReference type="KEGG" id="ehx:EMIHUDRAFT_219642"/>
<organism evidence="2 3">
    <name type="scientific">Emiliania huxleyi (strain CCMP1516)</name>
    <dbReference type="NCBI Taxonomy" id="280463"/>
    <lineage>
        <taxon>Eukaryota</taxon>
        <taxon>Haptista</taxon>
        <taxon>Haptophyta</taxon>
        <taxon>Prymnesiophyceae</taxon>
        <taxon>Isochrysidales</taxon>
        <taxon>Noelaerhabdaceae</taxon>
        <taxon>Emiliania</taxon>
    </lineage>
</organism>
<dbReference type="PaxDb" id="2903-EOD05935"/>
<dbReference type="GeneID" id="17252148"/>
<dbReference type="AlphaFoldDB" id="A0A0D3I3V0"/>
<reference evidence="3" key="1">
    <citation type="journal article" date="2013" name="Nature">
        <title>Pan genome of the phytoplankton Emiliania underpins its global distribution.</title>
        <authorList>
            <person name="Read B.A."/>
            <person name="Kegel J."/>
            <person name="Klute M.J."/>
            <person name="Kuo A."/>
            <person name="Lefebvre S.C."/>
            <person name="Maumus F."/>
            <person name="Mayer C."/>
            <person name="Miller J."/>
            <person name="Monier A."/>
            <person name="Salamov A."/>
            <person name="Young J."/>
            <person name="Aguilar M."/>
            <person name="Claverie J.M."/>
            <person name="Frickenhaus S."/>
            <person name="Gonzalez K."/>
            <person name="Herman E.K."/>
            <person name="Lin Y.C."/>
            <person name="Napier J."/>
            <person name="Ogata H."/>
            <person name="Sarno A.F."/>
            <person name="Shmutz J."/>
            <person name="Schroeder D."/>
            <person name="de Vargas C."/>
            <person name="Verret F."/>
            <person name="von Dassow P."/>
            <person name="Valentin K."/>
            <person name="Van de Peer Y."/>
            <person name="Wheeler G."/>
            <person name="Dacks J.B."/>
            <person name="Delwiche C.F."/>
            <person name="Dyhrman S.T."/>
            <person name="Glockner G."/>
            <person name="John U."/>
            <person name="Richards T."/>
            <person name="Worden A.Z."/>
            <person name="Zhang X."/>
            <person name="Grigoriev I.V."/>
            <person name="Allen A.E."/>
            <person name="Bidle K."/>
            <person name="Borodovsky M."/>
            <person name="Bowler C."/>
            <person name="Brownlee C."/>
            <person name="Cock J.M."/>
            <person name="Elias M."/>
            <person name="Gladyshev V.N."/>
            <person name="Groth M."/>
            <person name="Guda C."/>
            <person name="Hadaegh A."/>
            <person name="Iglesias-Rodriguez M.D."/>
            <person name="Jenkins J."/>
            <person name="Jones B.M."/>
            <person name="Lawson T."/>
            <person name="Leese F."/>
            <person name="Lindquist E."/>
            <person name="Lobanov A."/>
            <person name="Lomsadze A."/>
            <person name="Malik S.B."/>
            <person name="Marsh M.E."/>
            <person name="Mackinder L."/>
            <person name="Mock T."/>
            <person name="Mueller-Roeber B."/>
            <person name="Pagarete A."/>
            <person name="Parker M."/>
            <person name="Probert I."/>
            <person name="Quesneville H."/>
            <person name="Raines C."/>
            <person name="Rensing S.A."/>
            <person name="Riano-Pachon D.M."/>
            <person name="Richier S."/>
            <person name="Rokitta S."/>
            <person name="Shiraiwa Y."/>
            <person name="Soanes D.M."/>
            <person name="van der Giezen M."/>
            <person name="Wahlund T.M."/>
            <person name="Williams B."/>
            <person name="Wilson W."/>
            <person name="Wolfe G."/>
            <person name="Wurch L.L."/>
        </authorList>
    </citation>
    <scope>NUCLEOTIDE SEQUENCE</scope>
</reference>
<keyword evidence="3" id="KW-1185">Reference proteome</keyword>
<evidence type="ECO:0000256" key="1">
    <source>
        <dbReference type="SAM" id="MobiDB-lite"/>
    </source>
</evidence>
<feature type="compositionally biased region" description="Low complexity" evidence="1">
    <location>
        <begin position="101"/>
        <end position="110"/>
    </location>
</feature>
<reference evidence="2" key="2">
    <citation type="submission" date="2024-10" db="UniProtKB">
        <authorList>
            <consortium name="EnsemblProtists"/>
        </authorList>
    </citation>
    <scope>IDENTIFICATION</scope>
</reference>
<feature type="compositionally biased region" description="Basic and acidic residues" evidence="1">
    <location>
        <begin position="89"/>
        <end position="98"/>
    </location>
</feature>
<dbReference type="RefSeq" id="XP_005758364.1">
    <property type="nucleotide sequence ID" value="XM_005758307.1"/>
</dbReference>
<feature type="compositionally biased region" description="Pro residues" evidence="1">
    <location>
        <begin position="111"/>
        <end position="123"/>
    </location>
</feature>
<name>A0A0D3I3V0_EMIH1</name>
<dbReference type="HOGENOM" id="CLU_076477_0_0_1"/>
<protein>
    <submittedName>
        <fullName evidence="2">Uncharacterized protein</fullName>
    </submittedName>
</protein>
<proteinExistence type="predicted"/>
<sequence length="280" mass="30377">MNHTSRKERQSRPKIFDKFDAWAFKRHFARVGAAERCTESIFTDHQRQVCDYALVYAEKKNDGDAPYSVSFTATQSGDVIVQLHPHSQLERAVRHERQAQATEPPASASPAAPPAPAAEPPAAEPATSMTKRGQQQRGKGRSASGRANAGPRLVDKNALSARGGGPSRQSRSPSPDSPPAKRASSADSSGYDTDLPDEVQQEAVRRVCGALGLKEQYDAAVAAGELLELLESLPRGTVEASIRLMRGYTRTGEWPEPILPSPAPERGRSPRSPSDEWSDE</sequence>
<accession>A0A0D3I3V0</accession>